<evidence type="ECO:0000256" key="4">
    <source>
        <dbReference type="ARBA" id="ARBA00022692"/>
    </source>
</evidence>
<keyword evidence="2 7" id="KW-0813">Transport</keyword>
<feature type="short sequence motif" description="TonB C-terminal box" evidence="8">
    <location>
        <begin position="28"/>
        <end position="45"/>
    </location>
</feature>
<dbReference type="EMBL" id="RBNL01002219">
    <property type="protein sequence ID" value="RML77453.1"/>
    <property type="molecule type" value="Genomic_DNA"/>
</dbReference>
<comment type="caution">
    <text evidence="9">The sequence shown here is derived from an EMBL/GenBank/DDBJ whole genome shotgun (WGS) entry which is preliminary data.</text>
</comment>
<dbReference type="InterPro" id="IPR036942">
    <property type="entry name" value="Beta-barrel_TonB_sf"/>
</dbReference>
<dbReference type="PROSITE" id="PS01156">
    <property type="entry name" value="TONB_DEPENDENT_REC_2"/>
    <property type="match status" value="1"/>
</dbReference>
<evidence type="ECO:0000256" key="3">
    <source>
        <dbReference type="ARBA" id="ARBA00022452"/>
    </source>
</evidence>
<accession>A0A3M2YN54</accession>
<protein>
    <submittedName>
        <fullName evidence="9">Uncharacterized protein</fullName>
    </submittedName>
</protein>
<keyword evidence="6 7" id="KW-0998">Cell outer membrane</keyword>
<gene>
    <name evidence="9" type="ORF">APX70_200553</name>
</gene>
<evidence type="ECO:0000256" key="7">
    <source>
        <dbReference type="PROSITE-ProRule" id="PRU01360"/>
    </source>
</evidence>
<dbReference type="AlphaFoldDB" id="A0A3M2YN54"/>
<keyword evidence="4 7" id="KW-0812">Transmembrane</keyword>
<comment type="subcellular location">
    <subcellularLocation>
        <location evidence="1 7">Cell outer membrane</location>
        <topology evidence="1 7">Multi-pass membrane protein</topology>
    </subcellularLocation>
</comment>
<dbReference type="SUPFAM" id="SSF56935">
    <property type="entry name" value="Porins"/>
    <property type="match status" value="1"/>
</dbReference>
<keyword evidence="5 7" id="KW-0472">Membrane</keyword>
<evidence type="ECO:0000256" key="8">
    <source>
        <dbReference type="PROSITE-ProRule" id="PRU10144"/>
    </source>
</evidence>
<evidence type="ECO:0000256" key="2">
    <source>
        <dbReference type="ARBA" id="ARBA00022448"/>
    </source>
</evidence>
<evidence type="ECO:0000313" key="9">
    <source>
        <dbReference type="EMBL" id="RML77453.1"/>
    </source>
</evidence>
<keyword evidence="3 7" id="KW-1134">Transmembrane beta strand</keyword>
<evidence type="ECO:0000256" key="1">
    <source>
        <dbReference type="ARBA" id="ARBA00004571"/>
    </source>
</evidence>
<evidence type="ECO:0000313" key="10">
    <source>
        <dbReference type="Proteomes" id="UP000282378"/>
    </source>
</evidence>
<evidence type="ECO:0000256" key="5">
    <source>
        <dbReference type="ARBA" id="ARBA00023136"/>
    </source>
</evidence>
<comment type="similarity">
    <text evidence="7">Belongs to the TonB-dependent receptor family.</text>
</comment>
<name>A0A3M2YN54_PSEYM</name>
<dbReference type="InterPro" id="IPR039426">
    <property type="entry name" value="TonB-dep_rcpt-like"/>
</dbReference>
<organism evidence="9 10">
    <name type="scientific">Pseudomonas syringae pv. maculicola</name>
    <dbReference type="NCBI Taxonomy" id="59511"/>
    <lineage>
        <taxon>Bacteria</taxon>
        <taxon>Pseudomonadati</taxon>
        <taxon>Pseudomonadota</taxon>
        <taxon>Gammaproteobacteria</taxon>
        <taxon>Pseudomonadales</taxon>
        <taxon>Pseudomonadaceae</taxon>
        <taxon>Pseudomonas</taxon>
    </lineage>
</organism>
<dbReference type="Proteomes" id="UP000282378">
    <property type="component" value="Unassembled WGS sequence"/>
</dbReference>
<dbReference type="GO" id="GO:0009279">
    <property type="term" value="C:cell outer membrane"/>
    <property type="evidence" value="ECO:0007669"/>
    <property type="project" value="UniProtKB-SubCell"/>
</dbReference>
<dbReference type="PROSITE" id="PS52016">
    <property type="entry name" value="TONB_DEPENDENT_REC_3"/>
    <property type="match status" value="1"/>
</dbReference>
<proteinExistence type="inferred from homology"/>
<evidence type="ECO:0000256" key="6">
    <source>
        <dbReference type="ARBA" id="ARBA00023237"/>
    </source>
</evidence>
<sequence length="45" mass="5126">MAQKDVTLRANVENLMNKDYWESAYGGYLTQGEPRTLKLSGTLDF</sequence>
<reference evidence="9 10" key="1">
    <citation type="submission" date="2018-08" db="EMBL/GenBank/DDBJ databases">
        <title>Recombination of ecologically and evolutionarily significant loci maintains genetic cohesion in the Pseudomonas syringae species complex.</title>
        <authorList>
            <person name="Dillon M."/>
            <person name="Thakur S."/>
            <person name="Almeida R.N.D."/>
            <person name="Weir B.S."/>
            <person name="Guttman D.S."/>
        </authorList>
    </citation>
    <scope>NUCLEOTIDE SEQUENCE [LARGE SCALE GENOMIC DNA]</scope>
    <source>
        <strain evidence="9 10">88_10</strain>
    </source>
</reference>
<dbReference type="InterPro" id="IPR010917">
    <property type="entry name" value="TonB_rcpt_CS"/>
</dbReference>
<dbReference type="Gene3D" id="2.40.170.20">
    <property type="entry name" value="TonB-dependent receptor, beta-barrel domain"/>
    <property type="match status" value="1"/>
</dbReference>